<dbReference type="RefSeq" id="WP_021814773.1">
    <property type="nucleotide sequence ID" value="NZ_AUSW01000034.1"/>
</dbReference>
<dbReference type="OrthoDB" id="6646843at2"/>
<dbReference type="STRING" id="1354303.M917_2149"/>
<keyword evidence="2" id="KW-1185">Reference proteome</keyword>
<dbReference type="eggNOG" id="ENOG5033YR0">
    <property type="taxonomic scope" value="Bacteria"/>
</dbReference>
<dbReference type="PATRIC" id="fig|1354303.4.peg.2115"/>
<evidence type="ECO:0000313" key="1">
    <source>
        <dbReference type="EMBL" id="ERL54803.1"/>
    </source>
</evidence>
<protein>
    <submittedName>
        <fullName evidence="1">Uncharacterized protein</fullName>
    </submittedName>
</protein>
<gene>
    <name evidence="1" type="ORF">M917_2149</name>
</gene>
<accession>U4T8K2</accession>
<dbReference type="EMBL" id="AUSW01000034">
    <property type="protein sequence ID" value="ERL54803.1"/>
    <property type="molecule type" value="Genomic_DNA"/>
</dbReference>
<dbReference type="AlphaFoldDB" id="U4T8K2"/>
<proteinExistence type="predicted"/>
<name>U4T8K2_9GAMM</name>
<dbReference type="Proteomes" id="UP000016761">
    <property type="component" value="Unassembled WGS sequence"/>
</dbReference>
<organism evidence="1 2">
    <name type="scientific">Psychrobacter aquaticus CMS 56</name>
    <dbReference type="NCBI Taxonomy" id="1354303"/>
    <lineage>
        <taxon>Bacteria</taxon>
        <taxon>Pseudomonadati</taxon>
        <taxon>Pseudomonadota</taxon>
        <taxon>Gammaproteobacteria</taxon>
        <taxon>Moraxellales</taxon>
        <taxon>Moraxellaceae</taxon>
        <taxon>Psychrobacter</taxon>
    </lineage>
</organism>
<sequence>MDLTALPTNTLDSLDNTDTYVAPNNKTFLADSDVPNTSVLNNAELAQSTAESSSQKIDPNAIILAEALADKAISWQIHNCKIIKKTVTQDLPLPFLYHYDSLDDAVKQTHPLTPTLLTQFNTSMTASQAARLIGIEEALLSSPWHVKVIGSLVVFSEALQLAVRLHWTNTGKETQQIYTKNEADAITIAFKDWQFFGRVDVLYKNDKQTLISIDEQSRSTEAPLTESLLTIDASSDYQQLLNTHALAVIVRLEADKAELPWFDKAILERIE</sequence>
<comment type="caution">
    <text evidence="1">The sequence shown here is derived from an EMBL/GenBank/DDBJ whole genome shotgun (WGS) entry which is preliminary data.</text>
</comment>
<evidence type="ECO:0000313" key="2">
    <source>
        <dbReference type="Proteomes" id="UP000016761"/>
    </source>
</evidence>
<reference evidence="1 2" key="1">
    <citation type="journal article" date="2013" name="Genome Announc.">
        <title>Draft Genome Sequence of Psychrobacter aquaticus Strain CMS 56T, Isolated from a Cyanobacterial Mat Sample Collected from Water Bodies in the McMurdo Dry Valley Region of Antarctica.</title>
        <authorList>
            <person name="Reddy G.S."/>
            <person name="Ara S."/>
            <person name="Singh A."/>
            <person name="Kumar Pinnaka A."/>
            <person name="Shivaji S."/>
        </authorList>
    </citation>
    <scope>NUCLEOTIDE SEQUENCE [LARGE SCALE GENOMIC DNA]</scope>
    <source>
        <strain evidence="1 2">CMS 56</strain>
    </source>
</reference>